<dbReference type="PANTHER" id="PTHR12081:SF44">
    <property type="entry name" value="TRANSCRIPTION FACTOR E2F3"/>
    <property type="match status" value="1"/>
</dbReference>
<dbReference type="InterPro" id="IPR037241">
    <property type="entry name" value="E2F-DP_heterodim"/>
</dbReference>
<feature type="region of interest" description="Disordered" evidence="6">
    <location>
        <begin position="157"/>
        <end position="194"/>
    </location>
</feature>
<reference evidence="8" key="2">
    <citation type="submission" date="2004-02" db="EMBL/GenBank/DDBJ databases">
        <authorList>
            <consortium name="Genoscope"/>
            <consortium name="Whitehead Institute Centre for Genome Research"/>
        </authorList>
    </citation>
    <scope>NUCLEOTIDE SEQUENCE</scope>
</reference>
<evidence type="ECO:0000256" key="6">
    <source>
        <dbReference type="SAM" id="MobiDB-lite"/>
    </source>
</evidence>
<evidence type="ECO:0000259" key="7">
    <source>
        <dbReference type="SMART" id="SM01372"/>
    </source>
</evidence>
<dbReference type="Pfam" id="PF02319">
    <property type="entry name" value="WHD_E2F_TDP"/>
    <property type="match status" value="1"/>
</dbReference>
<dbReference type="GO" id="GO:0000978">
    <property type="term" value="F:RNA polymerase II cis-regulatory region sequence-specific DNA binding"/>
    <property type="evidence" value="ECO:0007669"/>
    <property type="project" value="InterPro"/>
</dbReference>
<evidence type="ECO:0000313" key="9">
    <source>
        <dbReference type="Ensembl" id="ENSTNIP00000012131.1"/>
    </source>
</evidence>
<dbReference type="FunFam" id="1.10.10.10:FF:000008">
    <property type="entry name" value="E2F transcription factor 1"/>
    <property type="match status" value="1"/>
</dbReference>
<feature type="domain" description="E2F/DP family winged-helix DNA-binding" evidence="7">
    <location>
        <begin position="9"/>
        <end position="74"/>
    </location>
</feature>
<dbReference type="GO" id="GO:0000981">
    <property type="term" value="F:DNA-binding transcription factor activity, RNA polymerase II-specific"/>
    <property type="evidence" value="ECO:0007669"/>
    <property type="project" value="TreeGrafter"/>
</dbReference>
<dbReference type="InterPro" id="IPR036390">
    <property type="entry name" value="WH_DNA-bd_sf"/>
</dbReference>
<dbReference type="Gene3D" id="6.10.250.540">
    <property type="match status" value="1"/>
</dbReference>
<comment type="subcellular location">
    <subcellularLocation>
        <location evidence="5">Nucleus</location>
    </subcellularLocation>
</comment>
<protein>
    <submittedName>
        <fullName evidence="8">(spotted green pufferfish) hypothetical protein</fullName>
    </submittedName>
</protein>
<dbReference type="OMA" id="CAYQIRE"/>
<gene>
    <name evidence="8" type="ORF">GSTENG00017605001</name>
</gene>
<dbReference type="Gene3D" id="1.10.10.10">
    <property type="entry name" value="Winged helix-like DNA-binding domain superfamily/Winged helix DNA-binding domain"/>
    <property type="match status" value="1"/>
</dbReference>
<proteinExistence type="inferred from homology"/>
<dbReference type="Pfam" id="PF16421">
    <property type="entry name" value="E2F_CC-MB"/>
    <property type="match status" value="1"/>
</dbReference>
<dbReference type="InterPro" id="IPR003316">
    <property type="entry name" value="E2F_WHTH_DNA-bd_dom"/>
</dbReference>
<dbReference type="HOGENOM" id="CLU_1405543_0_0_1"/>
<dbReference type="GeneTree" id="ENSGT00940000155115"/>
<dbReference type="GO" id="GO:0046983">
    <property type="term" value="F:protein dimerization activity"/>
    <property type="evidence" value="ECO:0007669"/>
    <property type="project" value="InterPro"/>
</dbReference>
<evidence type="ECO:0000256" key="1">
    <source>
        <dbReference type="ARBA" id="ARBA00010940"/>
    </source>
</evidence>
<evidence type="ECO:0000313" key="8">
    <source>
        <dbReference type="EMBL" id="CAF99504.1"/>
    </source>
</evidence>
<sequence length="194" mass="21927">SPDHPKKKRRDTSLGIVTRRLSEVLQSSSDGVVDLNAIAQALSVPKRRLYDVTNVLEGIALTRKTSKNHIEWLGTRCGALSLEVTNLIQKERKLDELIKSCTCQINQMRQDKYNQRYPLTPSTVVAFVGYSLYVQRIPILREQTVIVIKGPAGPNWRCRTRKRASRSTSAAQKDPSRRSSALMALSQRTPRRLS</sequence>
<keyword evidence="5" id="KW-0539">Nucleus</keyword>
<evidence type="ECO:0000313" key="10">
    <source>
        <dbReference type="Proteomes" id="UP000007303"/>
    </source>
</evidence>
<keyword evidence="3 5" id="KW-0238">DNA-binding</keyword>
<evidence type="ECO:0000256" key="4">
    <source>
        <dbReference type="ARBA" id="ARBA00023163"/>
    </source>
</evidence>
<dbReference type="STRING" id="99883.ENSTNIP00000012131"/>
<reference evidence="9" key="3">
    <citation type="submission" date="2025-05" db="UniProtKB">
        <authorList>
            <consortium name="Ensembl"/>
        </authorList>
    </citation>
    <scope>IDENTIFICATION</scope>
</reference>
<dbReference type="EMBL" id="CAAE01014577">
    <property type="protein sequence ID" value="CAF99504.1"/>
    <property type="molecule type" value="Genomic_DNA"/>
</dbReference>
<comment type="similarity">
    <text evidence="1 5">Belongs to the E2F/DP family.</text>
</comment>
<reference evidence="8 10" key="1">
    <citation type="journal article" date="2004" name="Nature">
        <title>Genome duplication in the teleost fish Tetraodon nigroviridis reveals the early vertebrate proto-karyotype.</title>
        <authorList>
            <person name="Jaillon O."/>
            <person name="Aury J.-M."/>
            <person name="Brunet F."/>
            <person name="Petit J.-L."/>
            <person name="Stange-Thomann N."/>
            <person name="Mauceli E."/>
            <person name="Bouneau L."/>
            <person name="Fischer C."/>
            <person name="Ozouf-Costaz C."/>
            <person name="Bernot A."/>
            <person name="Nicaud S."/>
            <person name="Jaffe D."/>
            <person name="Fisher S."/>
            <person name="Lutfalla G."/>
            <person name="Dossat C."/>
            <person name="Segurens B."/>
            <person name="Dasilva C."/>
            <person name="Salanoubat M."/>
            <person name="Levy M."/>
            <person name="Boudet N."/>
            <person name="Castellano S."/>
            <person name="Anthouard V."/>
            <person name="Jubin C."/>
            <person name="Castelli V."/>
            <person name="Katinka M."/>
            <person name="Vacherie B."/>
            <person name="Biemont C."/>
            <person name="Skalli Z."/>
            <person name="Cattolico L."/>
            <person name="Poulain J."/>
            <person name="De Berardinis V."/>
            <person name="Cruaud C."/>
            <person name="Duprat S."/>
            <person name="Brottier P."/>
            <person name="Coutanceau J.-P."/>
            <person name="Gouzy J."/>
            <person name="Parra G."/>
            <person name="Lardier G."/>
            <person name="Chapple C."/>
            <person name="McKernan K.J."/>
            <person name="McEwan P."/>
            <person name="Bosak S."/>
            <person name="Kellis M."/>
            <person name="Volff J.-N."/>
            <person name="Guigo R."/>
            <person name="Zody M.C."/>
            <person name="Mesirov J."/>
            <person name="Lindblad-Toh K."/>
            <person name="Birren B."/>
            <person name="Nusbaum C."/>
            <person name="Kahn D."/>
            <person name="Robinson-Rechavi M."/>
            <person name="Laudet V."/>
            <person name="Schachter V."/>
            <person name="Quetier F."/>
            <person name="Saurin W."/>
            <person name="Scarpelli C."/>
            <person name="Wincker P."/>
            <person name="Lander E.S."/>
            <person name="Weissenbach J."/>
            <person name="Roest Crollius H."/>
        </authorList>
    </citation>
    <scope>NUCLEOTIDE SEQUENCE [LARGE SCALE GENOMIC DNA]</scope>
</reference>
<dbReference type="AlphaFoldDB" id="Q4SIM8"/>
<dbReference type="InterPro" id="IPR032198">
    <property type="entry name" value="E2F_CC-MB"/>
</dbReference>
<dbReference type="Ensembl" id="ENSTNIT00000012322.1">
    <property type="protein sequence ID" value="ENSTNIP00000012131.1"/>
    <property type="gene ID" value="ENSTNIG00000009266.1"/>
</dbReference>
<dbReference type="InterPro" id="IPR015633">
    <property type="entry name" value="E2F"/>
</dbReference>
<keyword evidence="4 5" id="KW-0804">Transcription</keyword>
<name>Q4SIM8_TETNG</name>
<accession>Q4SIM8</accession>
<dbReference type="OrthoDB" id="1743261at2759"/>
<dbReference type="GO" id="GO:0090575">
    <property type="term" value="C:RNA polymerase II transcription regulator complex"/>
    <property type="evidence" value="ECO:0007669"/>
    <property type="project" value="TreeGrafter"/>
</dbReference>
<dbReference type="Proteomes" id="UP000007303">
    <property type="component" value="Unassembled WGS sequence"/>
</dbReference>
<dbReference type="PANTHER" id="PTHR12081">
    <property type="entry name" value="TRANSCRIPTION FACTOR E2F"/>
    <property type="match status" value="1"/>
</dbReference>
<evidence type="ECO:0000256" key="5">
    <source>
        <dbReference type="RuleBase" id="RU003796"/>
    </source>
</evidence>
<dbReference type="KEGG" id="tng:GSTEN00017605G001"/>
<dbReference type="SUPFAM" id="SSF46785">
    <property type="entry name" value="Winged helix' DNA-binding domain"/>
    <property type="match status" value="1"/>
</dbReference>
<dbReference type="SUPFAM" id="SSF144074">
    <property type="entry name" value="E2F-DP heterodimerization region"/>
    <property type="match status" value="1"/>
</dbReference>
<organism evidence="8">
    <name type="scientific">Tetraodon nigroviridis</name>
    <name type="common">Spotted green pufferfish</name>
    <name type="synonym">Chelonodon nigroviridis</name>
    <dbReference type="NCBI Taxonomy" id="99883"/>
    <lineage>
        <taxon>Eukaryota</taxon>
        <taxon>Metazoa</taxon>
        <taxon>Chordata</taxon>
        <taxon>Craniata</taxon>
        <taxon>Vertebrata</taxon>
        <taxon>Euteleostomi</taxon>
        <taxon>Actinopterygii</taxon>
        <taxon>Neopterygii</taxon>
        <taxon>Teleostei</taxon>
        <taxon>Neoteleostei</taxon>
        <taxon>Acanthomorphata</taxon>
        <taxon>Eupercaria</taxon>
        <taxon>Tetraodontiformes</taxon>
        <taxon>Tetradontoidea</taxon>
        <taxon>Tetraodontidae</taxon>
        <taxon>Tetraodon</taxon>
    </lineage>
</organism>
<dbReference type="InterPro" id="IPR036388">
    <property type="entry name" value="WH-like_DNA-bd_sf"/>
</dbReference>
<keyword evidence="2 5" id="KW-0805">Transcription regulation</keyword>
<keyword evidence="10" id="KW-1185">Reference proteome</keyword>
<feature type="non-terminal residue" evidence="8">
    <location>
        <position position="194"/>
    </location>
</feature>
<evidence type="ECO:0000256" key="3">
    <source>
        <dbReference type="ARBA" id="ARBA00023125"/>
    </source>
</evidence>
<evidence type="ECO:0000256" key="2">
    <source>
        <dbReference type="ARBA" id="ARBA00023015"/>
    </source>
</evidence>
<dbReference type="SMART" id="SM01372">
    <property type="entry name" value="E2F_TDP"/>
    <property type="match status" value="1"/>
</dbReference>